<dbReference type="Pfam" id="PF12420">
    <property type="entry name" value="DUF3671"/>
    <property type="match status" value="2"/>
</dbReference>
<dbReference type="AlphaFoldDB" id="A0A0J9SLC1"/>
<gene>
    <name evidence="2" type="ORF">PVBG_05598</name>
</gene>
<evidence type="ECO:0000256" key="1">
    <source>
        <dbReference type="SAM" id="Phobius"/>
    </source>
</evidence>
<organism evidence="2 3">
    <name type="scientific">Plasmodium vivax (strain Brazil I)</name>
    <dbReference type="NCBI Taxonomy" id="1033975"/>
    <lineage>
        <taxon>Eukaryota</taxon>
        <taxon>Sar</taxon>
        <taxon>Alveolata</taxon>
        <taxon>Apicomplexa</taxon>
        <taxon>Aconoidasida</taxon>
        <taxon>Haemosporida</taxon>
        <taxon>Plasmodiidae</taxon>
        <taxon>Plasmodium</taxon>
        <taxon>Plasmodium (Plasmodium)</taxon>
    </lineage>
</organism>
<name>A0A0J9SLC1_PLAV1</name>
<keyword evidence="1" id="KW-0472">Membrane</keyword>
<feature type="transmembrane region" description="Helical" evidence="1">
    <location>
        <begin position="136"/>
        <end position="157"/>
    </location>
</feature>
<feature type="transmembrane region" description="Helical" evidence="1">
    <location>
        <begin position="448"/>
        <end position="475"/>
    </location>
</feature>
<feature type="transmembrane region" description="Helical" evidence="1">
    <location>
        <begin position="204"/>
        <end position="232"/>
    </location>
</feature>
<dbReference type="EMBL" id="KQ234880">
    <property type="protein sequence ID" value="KMZ83481.1"/>
    <property type="molecule type" value="Genomic_DNA"/>
</dbReference>
<evidence type="ECO:0008006" key="4">
    <source>
        <dbReference type="Google" id="ProtNLM"/>
    </source>
</evidence>
<dbReference type="OrthoDB" id="389443at2759"/>
<reference evidence="2 3" key="1">
    <citation type="submission" date="2011-08" db="EMBL/GenBank/DDBJ databases">
        <title>The Genome Sequence of Plasmodium vivax Brazil I.</title>
        <authorList>
            <consortium name="The Broad Institute Genome Sequencing Platform"/>
            <consortium name="The Broad Institute Genome Sequencing Center for Infectious Disease"/>
            <person name="Neafsey D."/>
            <person name="Carlton J."/>
            <person name="Barnwell J."/>
            <person name="Collins W."/>
            <person name="Escalante A."/>
            <person name="Mullikin J."/>
            <person name="Saul A."/>
            <person name="Guigo R."/>
            <person name="Camara F."/>
            <person name="Young S.K."/>
            <person name="Zeng Q."/>
            <person name="Gargeya S."/>
            <person name="Fitzgerald M."/>
            <person name="Haas B."/>
            <person name="Abouelleil A."/>
            <person name="Alvarado L."/>
            <person name="Arachchi H.M."/>
            <person name="Berlin A."/>
            <person name="Brown A."/>
            <person name="Chapman S.B."/>
            <person name="Chen Z."/>
            <person name="Dunbar C."/>
            <person name="Freedman E."/>
            <person name="Gearin G."/>
            <person name="Gellesch M."/>
            <person name="Goldberg J."/>
            <person name="Griggs A."/>
            <person name="Gujja S."/>
            <person name="Heiman D."/>
            <person name="Howarth C."/>
            <person name="Larson L."/>
            <person name="Lui A."/>
            <person name="MacDonald P.J.P."/>
            <person name="Montmayeur A."/>
            <person name="Murphy C."/>
            <person name="Neiman D."/>
            <person name="Pearson M."/>
            <person name="Priest M."/>
            <person name="Roberts A."/>
            <person name="Saif S."/>
            <person name="Shea T."/>
            <person name="Shenoy N."/>
            <person name="Sisk P."/>
            <person name="Stolte C."/>
            <person name="Sykes S."/>
            <person name="Wortman J."/>
            <person name="Nusbaum C."/>
            <person name="Birren B."/>
        </authorList>
    </citation>
    <scope>NUCLEOTIDE SEQUENCE [LARGE SCALE GENOMIC DNA]</scope>
    <source>
        <strain evidence="2 3">Brazil I</strain>
    </source>
</reference>
<dbReference type="Proteomes" id="UP000053327">
    <property type="component" value="Unassembled WGS sequence"/>
</dbReference>
<feature type="transmembrane region" description="Helical" evidence="1">
    <location>
        <begin position="383"/>
        <end position="403"/>
    </location>
</feature>
<sequence>MYIYFIQSSSRKFFDNIKNHDIAINTRYYRSLANHEIRKNVKYRSHTENGSDVKMYKNTRDCKNDKSTYECLQNGIKDFESYMKNYKQRYSRKNGFAKIDCYLEKKVFDRFEYIDDLAGKMTNKKKAYKKIFFNKYSMRFILFVLLPSLGLIFPILFSGKGRDDRLIPWTFLSHETYANTSTGGKTSTCICKKGYYHLFPGEGTYAICSILNAVITYILLFAACFMVFYTLVKVIKYNYVNFKSSYNYYSKNSYNFDILSNKICNVEKASVISFQRSLAKHVTKKELDRSKIRDRISGNNSYNNVKCALDDLSKYSQLKKKGLNDLNLYKKLYKHRYSKRNVLGKLDCYCEKKVFDNFDYINELKEKLQHDKRSFNKKLDKVLTIRFILLGLVPLIGFIIPLLRTGNFGIIQRCFSDCKNSEHLDDTKAQPLPHKPGYKMLSINESTWKIICIVNTIFLYVSTVIVLCVVLYIFIKVIKYNKLKAGRDKMSLKEYYHFTKSLL</sequence>
<keyword evidence="1" id="KW-1133">Transmembrane helix</keyword>
<protein>
    <recommendedName>
        <fullName evidence="4">Variable surface protein</fullName>
    </recommendedName>
</protein>
<accession>A0A0J9SLC1</accession>
<keyword evidence="1" id="KW-0812">Transmembrane</keyword>
<evidence type="ECO:0000313" key="3">
    <source>
        <dbReference type="Proteomes" id="UP000053327"/>
    </source>
</evidence>
<dbReference type="InterPro" id="IPR022139">
    <property type="entry name" value="Fam-L/Fam-M-like_plasmodium"/>
</dbReference>
<proteinExistence type="predicted"/>
<evidence type="ECO:0000313" key="2">
    <source>
        <dbReference type="EMBL" id="KMZ83481.1"/>
    </source>
</evidence>